<dbReference type="Pfam" id="PF00480">
    <property type="entry name" value="ROK"/>
    <property type="match status" value="1"/>
</dbReference>
<name>A0A0R2S5M5_9GAMM</name>
<dbReference type="PANTHER" id="PTHR18964:SF174">
    <property type="entry name" value="D-ALLOSE KINASE-RELATED"/>
    <property type="match status" value="1"/>
</dbReference>
<dbReference type="Proteomes" id="UP000051934">
    <property type="component" value="Unassembled WGS sequence"/>
</dbReference>
<accession>A0A0R2S5M5</accession>
<dbReference type="PROSITE" id="PS01125">
    <property type="entry name" value="ROK"/>
    <property type="match status" value="1"/>
</dbReference>
<evidence type="ECO:0000256" key="1">
    <source>
        <dbReference type="ARBA" id="ARBA00023277"/>
    </source>
</evidence>
<dbReference type="CDD" id="cd24066">
    <property type="entry name" value="ASKHA_NBD_ROK_EcFRK-like"/>
    <property type="match status" value="1"/>
</dbReference>
<dbReference type="EMBL" id="LIBB01000413">
    <property type="protein sequence ID" value="KRO70006.1"/>
    <property type="molecule type" value="Genomic_DNA"/>
</dbReference>
<gene>
    <name evidence="2" type="ORF">ABR69_00235</name>
</gene>
<dbReference type="SUPFAM" id="SSF53067">
    <property type="entry name" value="Actin-like ATPase domain"/>
    <property type="match status" value="1"/>
</dbReference>
<dbReference type="InterPro" id="IPR049874">
    <property type="entry name" value="ROK_cs"/>
</dbReference>
<dbReference type="AlphaFoldDB" id="A0A0R2S5M5"/>
<evidence type="ECO:0008006" key="4">
    <source>
        <dbReference type="Google" id="ProtNLM"/>
    </source>
</evidence>
<dbReference type="InterPro" id="IPR000600">
    <property type="entry name" value="ROK"/>
</dbReference>
<reference evidence="2 3" key="1">
    <citation type="submission" date="2015-10" db="EMBL/GenBank/DDBJ databases">
        <title>Metagenome-Assembled Genomes uncover a global brackish microbiome.</title>
        <authorList>
            <person name="Hugerth L.W."/>
            <person name="Larsson J."/>
            <person name="Alneberg J."/>
            <person name="Lindh M.V."/>
            <person name="Legrand C."/>
            <person name="Pinhassi J."/>
            <person name="Andersson A.F."/>
        </authorList>
    </citation>
    <scope>NUCLEOTIDE SEQUENCE [LARGE SCALE GENOMIC DNA]</scope>
    <source>
        <strain evidence="2">BACL4 MAG-120507-bin80</strain>
    </source>
</reference>
<evidence type="ECO:0000313" key="2">
    <source>
        <dbReference type="EMBL" id="KRO70006.1"/>
    </source>
</evidence>
<proteinExistence type="predicted"/>
<comment type="caution">
    <text evidence="2">The sequence shown here is derived from an EMBL/GenBank/DDBJ whole genome shotgun (WGS) entry which is preliminary data.</text>
</comment>
<dbReference type="PANTHER" id="PTHR18964">
    <property type="entry name" value="ROK (REPRESSOR, ORF, KINASE) FAMILY"/>
    <property type="match status" value="1"/>
</dbReference>
<dbReference type="GO" id="GO:0004396">
    <property type="term" value="F:hexokinase activity"/>
    <property type="evidence" value="ECO:0007669"/>
    <property type="project" value="TreeGrafter"/>
</dbReference>
<organism evidence="2 3">
    <name type="scientific">OM182 bacterium BACL3 MAG-120507-bin80</name>
    <dbReference type="NCBI Taxonomy" id="1655577"/>
    <lineage>
        <taxon>Bacteria</taxon>
        <taxon>Pseudomonadati</taxon>
        <taxon>Pseudomonadota</taxon>
        <taxon>Gammaproteobacteria</taxon>
        <taxon>OMG group</taxon>
        <taxon>OM182 clade</taxon>
    </lineage>
</organism>
<keyword evidence="1" id="KW-0119">Carbohydrate metabolism</keyword>
<dbReference type="InterPro" id="IPR043129">
    <property type="entry name" value="ATPase_NBD"/>
</dbReference>
<sequence length="298" mass="31972">MRIGIDLGGTKIEGIVLRNDGEIIHKLRVPTRGDYYEIILDDLTALIQSLQARFKDRLSVGIGTPGCLSNNGEMKNCNAIELNGKRLLNDVEARLGYEVRIENDANCFALSEACYGAAQKARSVFGVIVGTGCGGGIVIDKKLVTGPNSISGEWGHNCMPANARAMISADRECYCGRTNCIETLLSGRGLSQSYFDATGEKLSAAEIAERAKGKFAPAKVCLEIYADQLAHCLATVINMLDPEVIVLGGGLSNIASLYKRVPALLRPHVFNDQMHTRIVAPTFGDASGAIGAACLWEH</sequence>
<evidence type="ECO:0000313" key="3">
    <source>
        <dbReference type="Proteomes" id="UP000051934"/>
    </source>
</evidence>
<protein>
    <recommendedName>
        <fullName evidence="4">Fructokinase</fullName>
    </recommendedName>
</protein>
<dbReference type="Gene3D" id="3.30.420.40">
    <property type="match status" value="2"/>
</dbReference>